<dbReference type="NCBIfam" id="NF002972">
    <property type="entry name" value="PRK03657.1"/>
    <property type="match status" value="1"/>
</dbReference>
<dbReference type="Proteomes" id="UP000077295">
    <property type="component" value="Unassembled WGS sequence"/>
</dbReference>
<dbReference type="NCBIfam" id="TIGR00199">
    <property type="entry name" value="PncC_domain"/>
    <property type="match status" value="1"/>
</dbReference>
<dbReference type="AlphaFoldDB" id="A0ABD7KWP3"/>
<name>A0ABD7KWP3_9ENTR</name>
<sequence>MVIFLLFLTKIKGNAMSNLIHDSNSTISELTKKLATQLTDRGLRLTTAESCTGGNLAVALCAEENTAEFYDVGMVVFSDAAKERILGVRHETIERFTAVSEQTVTEMAAKIREIAEADIGLAISGYAGPEGGDDGTAAGTVCFGWNIRGQMETRTVLFSGECQDVVDKAVRYSLSELIEILSGWDNV</sequence>
<evidence type="ECO:0000313" key="2">
    <source>
        <dbReference type="EMBL" id="SAE35270.1"/>
    </source>
</evidence>
<proteinExistence type="predicted"/>
<dbReference type="EMBL" id="FKEV01000007">
    <property type="protein sequence ID" value="SAE35270.1"/>
    <property type="molecule type" value="Genomic_DNA"/>
</dbReference>
<protein>
    <submittedName>
        <fullName evidence="2">Competence/damage-inducible protein CinA C-terminal domain</fullName>
    </submittedName>
</protein>
<dbReference type="SUPFAM" id="SSF142433">
    <property type="entry name" value="CinA-like"/>
    <property type="match status" value="1"/>
</dbReference>
<evidence type="ECO:0000259" key="1">
    <source>
        <dbReference type="Pfam" id="PF02464"/>
    </source>
</evidence>
<feature type="domain" description="CinA C-terminal" evidence="1">
    <location>
        <begin position="29"/>
        <end position="180"/>
    </location>
</feature>
<reference evidence="2 3" key="1">
    <citation type="submission" date="2016-03" db="EMBL/GenBank/DDBJ databases">
        <authorList>
            <consortium name="Pathogen Informatics"/>
        </authorList>
    </citation>
    <scope>NUCLEOTIDE SEQUENCE [LARGE SCALE GENOMIC DNA]</scope>
    <source>
        <strain evidence="3">e552</strain>
    </source>
</reference>
<comment type="caution">
    <text evidence="2">The sequence shown here is derived from an EMBL/GenBank/DDBJ whole genome shotgun (WGS) entry which is preliminary data.</text>
</comment>
<accession>A0ABD7KWP3</accession>
<gene>
    <name evidence="2" type="primary">ygaD_1</name>
    <name evidence="2" type="ORF">SAMEA2273187_02399</name>
</gene>
<organism evidence="2 3">
    <name type="scientific">Enterobacter hormaechei</name>
    <dbReference type="NCBI Taxonomy" id="158836"/>
    <lineage>
        <taxon>Bacteria</taxon>
        <taxon>Pseudomonadati</taxon>
        <taxon>Pseudomonadota</taxon>
        <taxon>Gammaproteobacteria</taxon>
        <taxon>Enterobacterales</taxon>
        <taxon>Enterobacteriaceae</taxon>
        <taxon>Enterobacter</taxon>
        <taxon>Enterobacter cloacae complex</taxon>
    </lineage>
</organism>
<dbReference type="Pfam" id="PF02464">
    <property type="entry name" value="CinA"/>
    <property type="match status" value="1"/>
</dbReference>
<evidence type="ECO:0000313" key="3">
    <source>
        <dbReference type="Proteomes" id="UP000077295"/>
    </source>
</evidence>
<dbReference type="InterPro" id="IPR008136">
    <property type="entry name" value="CinA_C"/>
</dbReference>
<dbReference type="InterPro" id="IPR036653">
    <property type="entry name" value="CinA-like_C"/>
</dbReference>
<dbReference type="Gene3D" id="3.90.950.20">
    <property type="entry name" value="CinA-like"/>
    <property type="match status" value="1"/>
</dbReference>